<feature type="transmembrane region" description="Helical" evidence="2">
    <location>
        <begin position="207"/>
        <end position="227"/>
    </location>
</feature>
<name>A0A538TQN9_UNCEI</name>
<sequence length="269" mass="28714">MDERVRSIEFCAGLGFTLGALFLSLSLCLYPRLAPANQTNLILDALSKEDIGSWMGLHALMVMGFFLATLGLVAYGFLLHLKGSSGPASLVSTSALIGGGLWTTFLSMEFFVGPFLKTYYPIDPGLATMLFSTVWFWKMGALAVGGVLLFTAVIGCGVSGTSRGLMPLWLGWGGAFFGVVGILIYVFEFLTATATGAAINPMRGAGVRYGVGLPIQLWMIGAGLMLLRDYNTRARTLPPQARTPVPPRREPAPAMPRASEPPPLPPPIP</sequence>
<dbReference type="Proteomes" id="UP000317691">
    <property type="component" value="Unassembled WGS sequence"/>
</dbReference>
<keyword evidence="2" id="KW-0812">Transmembrane</keyword>
<proteinExistence type="predicted"/>
<dbReference type="EMBL" id="VBOZ01000010">
    <property type="protein sequence ID" value="TMQ65920.1"/>
    <property type="molecule type" value="Genomic_DNA"/>
</dbReference>
<evidence type="ECO:0008006" key="5">
    <source>
        <dbReference type="Google" id="ProtNLM"/>
    </source>
</evidence>
<reference evidence="3 4" key="1">
    <citation type="journal article" date="2019" name="Nat. Microbiol.">
        <title>Mediterranean grassland soil C-N compound turnover is dependent on rainfall and depth, and is mediated by genomically divergent microorganisms.</title>
        <authorList>
            <person name="Diamond S."/>
            <person name="Andeer P.F."/>
            <person name="Li Z."/>
            <person name="Crits-Christoph A."/>
            <person name="Burstein D."/>
            <person name="Anantharaman K."/>
            <person name="Lane K.R."/>
            <person name="Thomas B.C."/>
            <person name="Pan C."/>
            <person name="Northen T.R."/>
            <person name="Banfield J.F."/>
        </authorList>
    </citation>
    <scope>NUCLEOTIDE SEQUENCE [LARGE SCALE GENOMIC DNA]</scope>
    <source>
        <strain evidence="3">WS_9</strain>
    </source>
</reference>
<feature type="transmembrane region" description="Helical" evidence="2">
    <location>
        <begin position="168"/>
        <end position="187"/>
    </location>
</feature>
<keyword evidence="2" id="KW-0472">Membrane</keyword>
<feature type="transmembrane region" description="Helical" evidence="2">
    <location>
        <begin position="90"/>
        <end position="115"/>
    </location>
</feature>
<evidence type="ECO:0000313" key="4">
    <source>
        <dbReference type="Proteomes" id="UP000317691"/>
    </source>
</evidence>
<evidence type="ECO:0000256" key="2">
    <source>
        <dbReference type="SAM" id="Phobius"/>
    </source>
</evidence>
<dbReference type="AlphaFoldDB" id="A0A538TQN9"/>
<feature type="transmembrane region" description="Helical" evidence="2">
    <location>
        <begin position="12"/>
        <end position="33"/>
    </location>
</feature>
<gene>
    <name evidence="3" type="ORF">E6K79_03365</name>
</gene>
<feature type="transmembrane region" description="Helical" evidence="2">
    <location>
        <begin position="53"/>
        <end position="78"/>
    </location>
</feature>
<evidence type="ECO:0000256" key="1">
    <source>
        <dbReference type="SAM" id="MobiDB-lite"/>
    </source>
</evidence>
<feature type="compositionally biased region" description="Pro residues" evidence="1">
    <location>
        <begin position="259"/>
        <end position="269"/>
    </location>
</feature>
<organism evidence="3 4">
    <name type="scientific">Eiseniibacteriota bacterium</name>
    <dbReference type="NCBI Taxonomy" id="2212470"/>
    <lineage>
        <taxon>Bacteria</taxon>
        <taxon>Candidatus Eiseniibacteriota</taxon>
    </lineage>
</organism>
<comment type="caution">
    <text evidence="3">The sequence shown here is derived from an EMBL/GenBank/DDBJ whole genome shotgun (WGS) entry which is preliminary data.</text>
</comment>
<protein>
    <recommendedName>
        <fullName evidence="5">DUF4386 domain-containing protein</fullName>
    </recommendedName>
</protein>
<feature type="transmembrane region" description="Helical" evidence="2">
    <location>
        <begin position="135"/>
        <end position="156"/>
    </location>
</feature>
<evidence type="ECO:0000313" key="3">
    <source>
        <dbReference type="EMBL" id="TMQ65920.1"/>
    </source>
</evidence>
<feature type="region of interest" description="Disordered" evidence="1">
    <location>
        <begin position="237"/>
        <end position="269"/>
    </location>
</feature>
<keyword evidence="2" id="KW-1133">Transmembrane helix</keyword>
<accession>A0A538TQN9</accession>